<dbReference type="GO" id="GO:0016787">
    <property type="term" value="F:hydrolase activity"/>
    <property type="evidence" value="ECO:0007669"/>
    <property type="project" value="UniProtKB-KW"/>
</dbReference>
<dbReference type="OrthoDB" id="433474at2759"/>
<feature type="region of interest" description="Disordered" evidence="2">
    <location>
        <begin position="91"/>
        <end position="127"/>
    </location>
</feature>
<dbReference type="InterPro" id="IPR029058">
    <property type="entry name" value="AB_hydrolase_fold"/>
</dbReference>
<name>A0A438MVN9_EXOME</name>
<organism evidence="4 5">
    <name type="scientific">Exophiala mesophila</name>
    <name type="common">Black yeast-like fungus</name>
    <dbReference type="NCBI Taxonomy" id="212818"/>
    <lineage>
        <taxon>Eukaryota</taxon>
        <taxon>Fungi</taxon>
        <taxon>Dikarya</taxon>
        <taxon>Ascomycota</taxon>
        <taxon>Pezizomycotina</taxon>
        <taxon>Eurotiomycetes</taxon>
        <taxon>Chaetothyriomycetidae</taxon>
        <taxon>Chaetothyriales</taxon>
        <taxon>Herpotrichiellaceae</taxon>
        <taxon>Exophiala</taxon>
    </lineage>
</organism>
<dbReference type="PANTHER" id="PTHR48081">
    <property type="entry name" value="AB HYDROLASE SUPERFAMILY PROTEIN C4A8.06C"/>
    <property type="match status" value="1"/>
</dbReference>
<gene>
    <name evidence="4" type="ORF">B0A52_09045</name>
</gene>
<dbReference type="SUPFAM" id="SSF53474">
    <property type="entry name" value="alpha/beta-Hydrolases"/>
    <property type="match status" value="1"/>
</dbReference>
<feature type="domain" description="Alpha/beta hydrolase fold-3" evidence="3">
    <location>
        <begin position="113"/>
        <end position="323"/>
    </location>
</feature>
<reference evidence="4 5" key="1">
    <citation type="submission" date="2017-03" db="EMBL/GenBank/DDBJ databases">
        <title>Genomes of endolithic fungi from Antarctica.</title>
        <authorList>
            <person name="Coleine C."/>
            <person name="Masonjones S."/>
            <person name="Stajich J.E."/>
        </authorList>
    </citation>
    <scope>NUCLEOTIDE SEQUENCE [LARGE SCALE GENOMIC DNA]</scope>
    <source>
        <strain evidence="4 5">CCFEE 6314</strain>
    </source>
</reference>
<evidence type="ECO:0000259" key="3">
    <source>
        <dbReference type="Pfam" id="PF07859"/>
    </source>
</evidence>
<protein>
    <recommendedName>
        <fullName evidence="3">Alpha/beta hydrolase fold-3 domain-containing protein</fullName>
    </recommendedName>
</protein>
<feature type="compositionally biased region" description="Low complexity" evidence="2">
    <location>
        <begin position="92"/>
        <end position="108"/>
    </location>
</feature>
<dbReference type="PANTHER" id="PTHR48081:SF8">
    <property type="entry name" value="ALPHA_BETA HYDROLASE FOLD-3 DOMAIN-CONTAINING PROTEIN-RELATED"/>
    <property type="match status" value="1"/>
</dbReference>
<dbReference type="AlphaFoldDB" id="A0A438MVN9"/>
<sequence>MTTTTTTTTSYALKYDAEFAKALEPFLPALAGRQKPKLHDLETRIRNISAFIGLMMSQIPEQPDVESEIHHTTAEDGHQVPVHVFRKKDGDTTTITTSSSSSSSSSSSPTAAVLHAHGGGMFQGSPQESGRGIARYVGLTSIPFFSVDYRLAPAVTATTLVDDVYAGLLWLHQNASKFNVDPARIIVMGESAGGGIAAGVALKARDEGLSPPLAKQLLVYPMLDDRNNKLNTAMEPLAFWQVEDNITGWSALLGKDDAGVPDAHVSYYAAPARAPSLKGLPPTYIDVGALDYFRDEDLAYAGRLAAENIETEFHLYPGVPHGFEGLAPNASVSLRAATNRLEALTSV</sequence>
<dbReference type="InterPro" id="IPR050300">
    <property type="entry name" value="GDXG_lipolytic_enzyme"/>
</dbReference>
<keyword evidence="1" id="KW-0378">Hydrolase</keyword>
<dbReference type="Gene3D" id="3.40.50.1820">
    <property type="entry name" value="alpha/beta hydrolase"/>
    <property type="match status" value="1"/>
</dbReference>
<proteinExistence type="predicted"/>
<dbReference type="VEuPathDB" id="FungiDB:PV10_04530"/>
<evidence type="ECO:0000313" key="4">
    <source>
        <dbReference type="EMBL" id="RVX66921.1"/>
    </source>
</evidence>
<evidence type="ECO:0000313" key="5">
    <source>
        <dbReference type="Proteomes" id="UP000288859"/>
    </source>
</evidence>
<dbReference type="EMBL" id="NAJM01000054">
    <property type="protein sequence ID" value="RVX66921.1"/>
    <property type="molecule type" value="Genomic_DNA"/>
</dbReference>
<evidence type="ECO:0000256" key="2">
    <source>
        <dbReference type="SAM" id="MobiDB-lite"/>
    </source>
</evidence>
<dbReference type="Pfam" id="PF07859">
    <property type="entry name" value="Abhydrolase_3"/>
    <property type="match status" value="1"/>
</dbReference>
<comment type="caution">
    <text evidence="4">The sequence shown here is derived from an EMBL/GenBank/DDBJ whole genome shotgun (WGS) entry which is preliminary data.</text>
</comment>
<accession>A0A438MVN9</accession>
<dbReference type="Proteomes" id="UP000288859">
    <property type="component" value="Unassembled WGS sequence"/>
</dbReference>
<dbReference type="InterPro" id="IPR013094">
    <property type="entry name" value="AB_hydrolase_3"/>
</dbReference>
<evidence type="ECO:0000256" key="1">
    <source>
        <dbReference type="ARBA" id="ARBA00022801"/>
    </source>
</evidence>